<sequence>PFRNYGYSGERLFPIQNSDADNIVRIWINNGTSIDRIITVSKGKNFSEHSELIEIGLTKNGKRKFLTQEEQKPLSGIAKFLQTVDSLNLFQYESQEKFSPALHQPFSFYVIEQKKDGKYHQFTFNTDFPNKNEEATKFTALEEFIMNEFKWEFKLN</sequence>
<dbReference type="Proteomes" id="UP001597357">
    <property type="component" value="Unassembled WGS sequence"/>
</dbReference>
<dbReference type="EMBL" id="JBHULZ010000035">
    <property type="protein sequence ID" value="MFD2697785.1"/>
    <property type="molecule type" value="Genomic_DNA"/>
</dbReference>
<dbReference type="RefSeq" id="WP_379046293.1">
    <property type="nucleotide sequence ID" value="NZ_JBHULZ010000035.1"/>
</dbReference>
<accession>A0ABW5SEG1</accession>
<name>A0ABW5SEG1_9FLAO</name>
<protein>
    <submittedName>
        <fullName evidence="1">Uncharacterized protein</fullName>
    </submittedName>
</protein>
<gene>
    <name evidence="1" type="ORF">ACFSQ0_07250</name>
</gene>
<organism evidence="1 2">
    <name type="scientific">Mesonia sediminis</name>
    <dbReference type="NCBI Taxonomy" id="1703946"/>
    <lineage>
        <taxon>Bacteria</taxon>
        <taxon>Pseudomonadati</taxon>
        <taxon>Bacteroidota</taxon>
        <taxon>Flavobacteriia</taxon>
        <taxon>Flavobacteriales</taxon>
        <taxon>Flavobacteriaceae</taxon>
        <taxon>Mesonia</taxon>
    </lineage>
</organism>
<proteinExistence type="predicted"/>
<evidence type="ECO:0000313" key="1">
    <source>
        <dbReference type="EMBL" id="MFD2697785.1"/>
    </source>
</evidence>
<feature type="non-terminal residue" evidence="1">
    <location>
        <position position="1"/>
    </location>
</feature>
<reference evidence="2" key="1">
    <citation type="journal article" date="2019" name="Int. J. Syst. Evol. Microbiol.">
        <title>The Global Catalogue of Microorganisms (GCM) 10K type strain sequencing project: providing services to taxonomists for standard genome sequencing and annotation.</title>
        <authorList>
            <consortium name="The Broad Institute Genomics Platform"/>
            <consortium name="The Broad Institute Genome Sequencing Center for Infectious Disease"/>
            <person name="Wu L."/>
            <person name="Ma J."/>
        </authorList>
    </citation>
    <scope>NUCLEOTIDE SEQUENCE [LARGE SCALE GENOMIC DNA]</scope>
    <source>
        <strain evidence="2">KCTC 42255</strain>
    </source>
</reference>
<evidence type="ECO:0000313" key="2">
    <source>
        <dbReference type="Proteomes" id="UP001597357"/>
    </source>
</evidence>
<keyword evidence="2" id="KW-1185">Reference proteome</keyword>
<comment type="caution">
    <text evidence="1">The sequence shown here is derived from an EMBL/GenBank/DDBJ whole genome shotgun (WGS) entry which is preliminary data.</text>
</comment>